<feature type="signal peptide" evidence="1">
    <location>
        <begin position="1"/>
        <end position="19"/>
    </location>
</feature>
<dbReference type="EMBL" id="KC111818">
    <property type="protein sequence ID" value="AGC92793.1"/>
    <property type="molecule type" value="mRNA"/>
</dbReference>
<evidence type="ECO:0000256" key="1">
    <source>
        <dbReference type="SAM" id="SignalP"/>
    </source>
</evidence>
<protein>
    <submittedName>
        <fullName evidence="2">Odorant-binding protein 19</fullName>
    </submittedName>
</protein>
<accession>L7WWH8</accession>
<feature type="chain" id="PRO_5003985670" evidence="1">
    <location>
        <begin position="20"/>
        <end position="201"/>
    </location>
</feature>
<dbReference type="Gene3D" id="1.10.238.270">
    <property type="match status" value="1"/>
</dbReference>
<name>L7WWH8_HELAU</name>
<reference evidence="2" key="1">
    <citation type="submission" date="2012-10" db="EMBL/GenBank/DDBJ databases">
        <title>Odorant-binding proteins in Helicoverpa assulta.</title>
        <authorList>
            <person name="Sun Y.-L."/>
            <person name="Huang L.-Q."/>
            <person name="Wang C.-Z."/>
            <person name="Pelosi P."/>
        </authorList>
    </citation>
    <scope>NUCLEOTIDE SEQUENCE</scope>
</reference>
<organism evidence="2">
    <name type="scientific">Helicoverpa assulta</name>
    <name type="common">Oriental tobacco budworm</name>
    <name type="synonym">Heliothis assulta</name>
    <dbReference type="NCBI Taxonomy" id="52344"/>
    <lineage>
        <taxon>Eukaryota</taxon>
        <taxon>Metazoa</taxon>
        <taxon>Ecdysozoa</taxon>
        <taxon>Arthropoda</taxon>
        <taxon>Hexapoda</taxon>
        <taxon>Insecta</taxon>
        <taxon>Pterygota</taxon>
        <taxon>Neoptera</taxon>
        <taxon>Endopterygota</taxon>
        <taxon>Lepidoptera</taxon>
        <taxon>Glossata</taxon>
        <taxon>Ditrysia</taxon>
        <taxon>Noctuoidea</taxon>
        <taxon>Noctuidae</taxon>
        <taxon>Heliothinae</taxon>
        <taxon>Helicoverpa</taxon>
    </lineage>
</organism>
<proteinExistence type="evidence at transcript level"/>
<sequence length="201" mass="22413">MIRSCFVLVAVLQVLGVSAQEGPGGPPGDPRQHPILSKIPRKCWAPPPGIDIYRCCPIPKLYPDEIMEQCGIKRASGDPSEEPEKPQPGPKVPCKEGICLMQNANLLQQNNSVDYTKLRNFLDQWADTNAEFTDAILAAKKICAQDGGPAGPPVCEQDRIFFCLTSNILWNCNLRKLDGCDILQEHMDECRQYYVQDEPEE</sequence>
<evidence type="ECO:0000313" key="2">
    <source>
        <dbReference type="EMBL" id="AGC92793.1"/>
    </source>
</evidence>
<keyword evidence="1" id="KW-0732">Signal</keyword>
<dbReference type="AlphaFoldDB" id="L7WWH8"/>